<evidence type="ECO:0000313" key="8">
    <source>
        <dbReference type="Proteomes" id="UP001597018"/>
    </source>
</evidence>
<sequence>MDREWGNHFSFGELQQFWASYGHDFLLHDPGGDRECLVRRGELITTAPALDPVLDRFRRWVDSVQHEEDLLVARVRLRERERDRCIDIAREAGARATGVAANHVHVGSPVMFGTPIMFGIGAEPHVAAPVPEPPAPSWDPPVVAGVLDTGCDPHPWFRSRSWFEPVAEVLDADDDSGQDRQAGHGTFVSGVLLQHAPGVVVRPRRVLSSLGFTDDITVASGLRALRREAAARGERIGIAVLSSGCHTADDTCPPVLEDELEHWSQAAVVAAAGNHARSRPFWPAALSSVVAVAATGSGGALAPFSNRGDWVDAAAPGVDVTSSYVRMAPGGRRTYGFARWSGTSFAAPQVAAEAASALHKTGDLREARAAACRRYPFER</sequence>
<keyword evidence="8" id="KW-1185">Reference proteome</keyword>
<organism evidence="7 8">
    <name type="scientific">Saccharopolyspora rosea</name>
    <dbReference type="NCBI Taxonomy" id="524884"/>
    <lineage>
        <taxon>Bacteria</taxon>
        <taxon>Bacillati</taxon>
        <taxon>Actinomycetota</taxon>
        <taxon>Actinomycetes</taxon>
        <taxon>Pseudonocardiales</taxon>
        <taxon>Pseudonocardiaceae</taxon>
        <taxon>Saccharopolyspora</taxon>
    </lineage>
</organism>
<evidence type="ECO:0000256" key="5">
    <source>
        <dbReference type="PROSITE-ProRule" id="PRU01240"/>
    </source>
</evidence>
<protein>
    <submittedName>
        <fullName evidence="7">S8 family serine peptidase</fullName>
    </submittedName>
</protein>
<dbReference type="Gene3D" id="3.40.50.200">
    <property type="entry name" value="Peptidase S8/S53 domain"/>
    <property type="match status" value="1"/>
</dbReference>
<dbReference type="PANTHER" id="PTHR43806">
    <property type="entry name" value="PEPTIDASE S8"/>
    <property type="match status" value="1"/>
</dbReference>
<dbReference type="InterPro" id="IPR050131">
    <property type="entry name" value="Peptidase_S8_subtilisin-like"/>
</dbReference>
<dbReference type="SUPFAM" id="SSF52743">
    <property type="entry name" value="Subtilisin-like"/>
    <property type="match status" value="1"/>
</dbReference>
<dbReference type="EMBL" id="JBHTIW010000001">
    <property type="protein sequence ID" value="MFD0918376.1"/>
    <property type="molecule type" value="Genomic_DNA"/>
</dbReference>
<dbReference type="CDD" id="cd00306">
    <property type="entry name" value="Peptidases_S8_S53"/>
    <property type="match status" value="1"/>
</dbReference>
<feature type="active site" description="Charge relay system" evidence="5">
    <location>
        <position position="184"/>
    </location>
</feature>
<keyword evidence="4 5" id="KW-0720">Serine protease</keyword>
<dbReference type="PROSITE" id="PS00138">
    <property type="entry name" value="SUBTILASE_SER"/>
    <property type="match status" value="1"/>
</dbReference>
<evidence type="ECO:0000259" key="6">
    <source>
        <dbReference type="Pfam" id="PF00082"/>
    </source>
</evidence>
<dbReference type="PANTHER" id="PTHR43806:SF11">
    <property type="entry name" value="CEREVISIN-RELATED"/>
    <property type="match status" value="1"/>
</dbReference>
<comment type="similarity">
    <text evidence="1 5">Belongs to the peptidase S8 family.</text>
</comment>
<evidence type="ECO:0000313" key="7">
    <source>
        <dbReference type="EMBL" id="MFD0918376.1"/>
    </source>
</evidence>
<accession>A0ABW3FIR2</accession>
<dbReference type="PROSITE" id="PS51892">
    <property type="entry name" value="SUBTILASE"/>
    <property type="match status" value="1"/>
</dbReference>
<dbReference type="InterPro" id="IPR000209">
    <property type="entry name" value="Peptidase_S8/S53_dom"/>
</dbReference>
<dbReference type="RefSeq" id="WP_345601455.1">
    <property type="nucleotide sequence ID" value="NZ_BAABLT010000034.1"/>
</dbReference>
<dbReference type="Proteomes" id="UP001597018">
    <property type="component" value="Unassembled WGS sequence"/>
</dbReference>
<evidence type="ECO:0000256" key="2">
    <source>
        <dbReference type="ARBA" id="ARBA00022670"/>
    </source>
</evidence>
<keyword evidence="3 5" id="KW-0378">Hydrolase</keyword>
<evidence type="ECO:0000256" key="4">
    <source>
        <dbReference type="ARBA" id="ARBA00022825"/>
    </source>
</evidence>
<evidence type="ECO:0000256" key="1">
    <source>
        <dbReference type="ARBA" id="ARBA00011073"/>
    </source>
</evidence>
<feature type="active site" description="Charge relay system" evidence="5">
    <location>
        <position position="148"/>
    </location>
</feature>
<feature type="active site" description="Charge relay system" evidence="5">
    <location>
        <position position="344"/>
    </location>
</feature>
<name>A0ABW3FIR2_9PSEU</name>
<dbReference type="Pfam" id="PF00082">
    <property type="entry name" value="Peptidase_S8"/>
    <property type="match status" value="1"/>
</dbReference>
<comment type="caution">
    <text evidence="7">The sequence shown here is derived from an EMBL/GenBank/DDBJ whole genome shotgun (WGS) entry which is preliminary data.</text>
</comment>
<gene>
    <name evidence="7" type="ORF">ACFQ16_01345</name>
</gene>
<keyword evidence="2 5" id="KW-0645">Protease</keyword>
<dbReference type="InterPro" id="IPR036852">
    <property type="entry name" value="Peptidase_S8/S53_dom_sf"/>
</dbReference>
<reference evidence="8" key="1">
    <citation type="journal article" date="2019" name="Int. J. Syst. Evol. Microbiol.">
        <title>The Global Catalogue of Microorganisms (GCM) 10K type strain sequencing project: providing services to taxonomists for standard genome sequencing and annotation.</title>
        <authorList>
            <consortium name="The Broad Institute Genomics Platform"/>
            <consortium name="The Broad Institute Genome Sequencing Center for Infectious Disease"/>
            <person name="Wu L."/>
            <person name="Ma J."/>
        </authorList>
    </citation>
    <scope>NUCLEOTIDE SEQUENCE [LARGE SCALE GENOMIC DNA]</scope>
    <source>
        <strain evidence="8">CCUG 56401</strain>
    </source>
</reference>
<dbReference type="PROSITE" id="PS00136">
    <property type="entry name" value="SUBTILASE_ASP"/>
    <property type="match status" value="1"/>
</dbReference>
<dbReference type="InterPro" id="IPR023828">
    <property type="entry name" value="Peptidase_S8_Ser-AS"/>
</dbReference>
<dbReference type="InterPro" id="IPR023827">
    <property type="entry name" value="Peptidase_S8_Asp-AS"/>
</dbReference>
<feature type="domain" description="Peptidase S8/S53" evidence="6">
    <location>
        <begin position="142"/>
        <end position="364"/>
    </location>
</feature>
<proteinExistence type="inferred from homology"/>
<evidence type="ECO:0000256" key="3">
    <source>
        <dbReference type="ARBA" id="ARBA00022801"/>
    </source>
</evidence>